<dbReference type="AlphaFoldDB" id="A0A0D2EFP9"/>
<dbReference type="Proteomes" id="UP000053789">
    <property type="component" value="Unassembled WGS sequence"/>
</dbReference>
<dbReference type="GeneID" id="27703293"/>
<evidence type="ECO:0000313" key="2">
    <source>
        <dbReference type="EMBL" id="KIW88881.1"/>
    </source>
</evidence>
<proteinExistence type="predicted"/>
<reference evidence="2" key="1">
    <citation type="submission" date="2015-01" db="EMBL/GenBank/DDBJ databases">
        <title>The Genome Sequence of Cladophialophora bantiana CBS 173.52.</title>
        <authorList>
            <consortium name="The Broad Institute Genomics Platform"/>
            <person name="Cuomo C."/>
            <person name="de Hoog S."/>
            <person name="Gorbushina A."/>
            <person name="Stielow B."/>
            <person name="Teixiera M."/>
            <person name="Abouelleil A."/>
            <person name="Chapman S.B."/>
            <person name="Priest M."/>
            <person name="Young S.K."/>
            <person name="Wortman J."/>
            <person name="Nusbaum C."/>
            <person name="Birren B."/>
        </authorList>
    </citation>
    <scope>NUCLEOTIDE SEQUENCE [LARGE SCALE GENOMIC DNA]</scope>
    <source>
        <strain evidence="2">CBS 173.52</strain>
    </source>
</reference>
<sequence length="173" mass="18852">MAGLPEPILNTYENSITIISAEVGEYVKQVEVEDISIEKEIQYFHEIGDIPTTELVSITLTLIAMWAAGRYGLKIHVIRLLMNAVKRLYHSGNTGGRVPQKAEYLKRAPELSGVGVKVMGADAVAVADGRPLRSRKPNRAATVSDANNDGARVTEKQEEEAAAVHSNRGDENV</sequence>
<dbReference type="HOGENOM" id="CLU_1547375_0_0_1"/>
<evidence type="ECO:0000313" key="3">
    <source>
        <dbReference type="Proteomes" id="UP000053789"/>
    </source>
</evidence>
<dbReference type="RefSeq" id="XP_016615550.1">
    <property type="nucleotide sequence ID" value="XM_016768082.1"/>
</dbReference>
<feature type="region of interest" description="Disordered" evidence="1">
    <location>
        <begin position="129"/>
        <end position="173"/>
    </location>
</feature>
<protein>
    <submittedName>
        <fullName evidence="2">Uncharacterized protein</fullName>
    </submittedName>
</protein>
<keyword evidence="3" id="KW-1185">Reference proteome</keyword>
<dbReference type="OrthoDB" id="341259at2759"/>
<accession>A0A0D2EFP9</accession>
<name>A0A0D2EFP9_CLAB1</name>
<gene>
    <name evidence="2" type="ORF">Z519_10365</name>
</gene>
<dbReference type="VEuPathDB" id="FungiDB:Z519_10365"/>
<organism evidence="2 3">
    <name type="scientific">Cladophialophora bantiana (strain ATCC 10958 / CBS 173.52 / CDC B-1940 / NIH 8579)</name>
    <name type="common">Xylohypha bantiana</name>
    <dbReference type="NCBI Taxonomy" id="1442370"/>
    <lineage>
        <taxon>Eukaryota</taxon>
        <taxon>Fungi</taxon>
        <taxon>Dikarya</taxon>
        <taxon>Ascomycota</taxon>
        <taxon>Pezizomycotina</taxon>
        <taxon>Eurotiomycetes</taxon>
        <taxon>Chaetothyriomycetidae</taxon>
        <taxon>Chaetothyriales</taxon>
        <taxon>Herpotrichiellaceae</taxon>
        <taxon>Cladophialophora</taxon>
    </lineage>
</organism>
<evidence type="ECO:0000256" key="1">
    <source>
        <dbReference type="SAM" id="MobiDB-lite"/>
    </source>
</evidence>
<dbReference type="EMBL" id="KN846997">
    <property type="protein sequence ID" value="KIW88881.1"/>
    <property type="molecule type" value="Genomic_DNA"/>
</dbReference>